<reference evidence="2 3" key="2">
    <citation type="journal article" date="2014" name="PLoS ONE">
        <title>Evolution of mitochondria reconstructed from the energy metabolism of living bacteria.</title>
        <authorList>
            <person name="Degli Esposti M."/>
            <person name="Chouaia B."/>
            <person name="Comandatore F."/>
            <person name="Crotti E."/>
            <person name="Sassera D."/>
            <person name="Lievens P.M."/>
            <person name="Daffonchio D."/>
            <person name="Bandi C."/>
        </authorList>
    </citation>
    <scope>NUCLEOTIDE SEQUENCE [LARGE SCALE GENOMIC DNA]</scope>
    <source>
        <strain evidence="3">AM169</strain>
    </source>
</reference>
<dbReference type="InterPro" id="IPR015943">
    <property type="entry name" value="WD40/YVTN_repeat-like_dom_sf"/>
</dbReference>
<feature type="domain" description="Pyrrolo-quinoline quinone repeat" evidence="1">
    <location>
        <begin position="151"/>
        <end position="385"/>
    </location>
</feature>
<name>A0A7U7G5Z0_9PROT</name>
<accession>A0A7U7G5Z0</accession>
<keyword evidence="2" id="KW-0449">Lipoprotein</keyword>
<dbReference type="SMART" id="SM00564">
    <property type="entry name" value="PQQ"/>
    <property type="match status" value="6"/>
</dbReference>
<organism evidence="2 3">
    <name type="scientific">Parasaccharibacter apium</name>
    <dbReference type="NCBI Taxonomy" id="1510841"/>
    <lineage>
        <taxon>Bacteria</taxon>
        <taxon>Pseudomonadati</taxon>
        <taxon>Pseudomonadota</taxon>
        <taxon>Alphaproteobacteria</taxon>
        <taxon>Acetobacterales</taxon>
        <taxon>Acetobacteraceae</taxon>
        <taxon>Parasaccharibacter</taxon>
    </lineage>
</organism>
<dbReference type="Pfam" id="PF13360">
    <property type="entry name" value="PQQ_2"/>
    <property type="match status" value="1"/>
</dbReference>
<dbReference type="Gene3D" id="2.130.10.10">
    <property type="entry name" value="YVTN repeat-like/Quinoprotein amine dehydrogenase"/>
    <property type="match status" value="1"/>
</dbReference>
<evidence type="ECO:0000313" key="2">
    <source>
        <dbReference type="EMBL" id="CDG33760.1"/>
    </source>
</evidence>
<dbReference type="InterPro" id="IPR002372">
    <property type="entry name" value="PQQ_rpt_dom"/>
</dbReference>
<dbReference type="PROSITE" id="PS51318">
    <property type="entry name" value="TAT"/>
    <property type="match status" value="1"/>
</dbReference>
<reference evidence="2 3" key="1">
    <citation type="journal article" date="2014" name="Genome Biol. Evol.">
        <title>Acetic acid bacteria genomes reveal functional traits for adaptation to life in insect guts.</title>
        <authorList>
            <person name="Chouaia B."/>
            <person name="Gaiarsa S."/>
            <person name="Crotti E."/>
            <person name="Comandatore F."/>
            <person name="Degli Esposti M."/>
            <person name="Ricci I."/>
            <person name="Alma A."/>
            <person name="Favia G."/>
            <person name="Bandi C."/>
            <person name="Daffonchio D."/>
        </authorList>
    </citation>
    <scope>NUCLEOTIDE SEQUENCE [LARGE SCALE GENOMIC DNA]</scope>
    <source>
        <strain evidence="3">AM169</strain>
    </source>
</reference>
<dbReference type="PANTHER" id="PTHR34512:SF30">
    <property type="entry name" value="OUTER MEMBRANE PROTEIN ASSEMBLY FACTOR BAMB"/>
    <property type="match status" value="1"/>
</dbReference>
<evidence type="ECO:0000313" key="3">
    <source>
        <dbReference type="Proteomes" id="UP000027590"/>
    </source>
</evidence>
<sequence length="469" mass="49778">MNRHFSSLPGMGGVKASRRSLLKGACSFAAMTGLAGCGAFSDDPKKTVLPGRRIDVLSTGAGLAVDTHDTAPITLPAVQPVTAWMQEGRTASHEAVNAVWNGTRQLWSESVGSGVNRVGWLSMVAFVPNRKGALQSPPVIGDGRMFTVDAQGVIRAWSWPERRQLWHLQPARKTRSTNIGGGLALVGNTLYVVDGVAQALALDAATGRQKWAVDIGTPGRSAPTVVGGLMVFTTIDARLYALDAATGQQRWTYQATDVSTTLFGAGAPAIVNDIVVAGFGSGDLVALRAASGEVVWSDSLGGGNGLGAMLDFACVRGGPVVVGGTAYAISLSRVLVAIDMRSGRRLWEREVSGQSPLCVCGEWLYLISLDQQLACLDRVTGQVRWVKQLPRFKKPEHEKGPIQWMGPIMLNNRLVCLSSMNRGGMVIVNARTGQEEGKIETPSSCQVQPVVCDGQLLVLSEDGVLRAYG</sequence>
<dbReference type="InterPro" id="IPR018391">
    <property type="entry name" value="PQQ_b-propeller_rpt"/>
</dbReference>
<dbReference type="InterPro" id="IPR006311">
    <property type="entry name" value="TAT_signal"/>
</dbReference>
<dbReference type="Proteomes" id="UP000027590">
    <property type="component" value="Unassembled WGS sequence"/>
</dbReference>
<proteinExistence type="predicted"/>
<gene>
    <name evidence="2" type="ORF">SACS_1022</name>
</gene>
<dbReference type="SUPFAM" id="SSF50998">
    <property type="entry name" value="Quinoprotein alcohol dehydrogenase-like"/>
    <property type="match status" value="2"/>
</dbReference>
<dbReference type="RefSeq" id="WP_243831572.1">
    <property type="nucleotide sequence ID" value="NZ_CBLY010000006.1"/>
</dbReference>
<protein>
    <submittedName>
        <fullName evidence="2">Outer membrane protein YfgL, lipoprotein component of the protein assembly complex (Forms a complex with YaeT, YfiO, and NlpB)</fullName>
    </submittedName>
</protein>
<comment type="caution">
    <text evidence="2">The sequence shown here is derived from an EMBL/GenBank/DDBJ whole genome shotgun (WGS) entry which is preliminary data.</text>
</comment>
<dbReference type="InterPro" id="IPR011047">
    <property type="entry name" value="Quinoprotein_ADH-like_sf"/>
</dbReference>
<dbReference type="AlphaFoldDB" id="A0A7U7G5Z0"/>
<dbReference type="EMBL" id="CBLY010000006">
    <property type="protein sequence ID" value="CDG33760.1"/>
    <property type="molecule type" value="Genomic_DNA"/>
</dbReference>
<dbReference type="PANTHER" id="PTHR34512">
    <property type="entry name" value="CELL SURFACE PROTEIN"/>
    <property type="match status" value="1"/>
</dbReference>
<evidence type="ECO:0000259" key="1">
    <source>
        <dbReference type="Pfam" id="PF13360"/>
    </source>
</evidence>